<organism evidence="1 2">
    <name type="scientific">Candidatus Doudnabacteria bacterium RIFCSPHIGHO2_01_FULL_49_9</name>
    <dbReference type="NCBI Taxonomy" id="1817827"/>
    <lineage>
        <taxon>Bacteria</taxon>
        <taxon>Candidatus Doudnaibacteriota</taxon>
    </lineage>
</organism>
<reference evidence="1 2" key="1">
    <citation type="journal article" date="2016" name="Nat. Commun.">
        <title>Thousands of microbial genomes shed light on interconnected biogeochemical processes in an aquifer system.</title>
        <authorList>
            <person name="Anantharaman K."/>
            <person name="Brown C.T."/>
            <person name="Hug L.A."/>
            <person name="Sharon I."/>
            <person name="Castelle C.J."/>
            <person name="Probst A.J."/>
            <person name="Thomas B.C."/>
            <person name="Singh A."/>
            <person name="Wilkins M.J."/>
            <person name="Karaoz U."/>
            <person name="Brodie E.L."/>
            <person name="Williams K.H."/>
            <person name="Hubbard S.S."/>
            <person name="Banfield J.F."/>
        </authorList>
    </citation>
    <scope>NUCLEOTIDE SEQUENCE [LARGE SCALE GENOMIC DNA]</scope>
</reference>
<dbReference type="EMBL" id="MFEN01000003">
    <property type="protein sequence ID" value="OGE84596.1"/>
    <property type="molecule type" value="Genomic_DNA"/>
</dbReference>
<comment type="caution">
    <text evidence="1">The sequence shown here is derived from an EMBL/GenBank/DDBJ whole genome shotgun (WGS) entry which is preliminary data.</text>
</comment>
<proteinExistence type="predicted"/>
<accession>A0A1F5P3X3</accession>
<evidence type="ECO:0000313" key="2">
    <source>
        <dbReference type="Proteomes" id="UP000176339"/>
    </source>
</evidence>
<dbReference type="Proteomes" id="UP000176339">
    <property type="component" value="Unassembled WGS sequence"/>
</dbReference>
<gene>
    <name evidence="1" type="ORF">A2846_03665</name>
</gene>
<name>A0A1F5P3X3_9BACT</name>
<dbReference type="AlphaFoldDB" id="A0A1F5P3X3"/>
<evidence type="ECO:0000313" key="1">
    <source>
        <dbReference type="EMBL" id="OGE84596.1"/>
    </source>
</evidence>
<sequence>MTYIMWIAIIALAMMIPLGRALSNLQKMRCMEGIRWDDRRGIMHCMFLWHTDHKQGVLAGQCKWCGRTATKSRGSSVHVDLPVD</sequence>
<protein>
    <submittedName>
        <fullName evidence="1">Uncharacterized protein</fullName>
    </submittedName>
</protein>